<dbReference type="RefSeq" id="XP_018150136.1">
    <property type="nucleotide sequence ID" value="XM_018293157.1"/>
</dbReference>
<dbReference type="EMBL" id="LSBJ02000001">
    <property type="protein sequence ID" value="OAQ74053.1"/>
    <property type="molecule type" value="Genomic_DNA"/>
</dbReference>
<comment type="caution">
    <text evidence="1">The sequence shown here is derived from an EMBL/GenBank/DDBJ whole genome shotgun (WGS) entry which is preliminary data.</text>
</comment>
<accession>A0A179G9J0</accession>
<dbReference type="AlphaFoldDB" id="A0A179G9J0"/>
<evidence type="ECO:0000313" key="2">
    <source>
        <dbReference type="Proteomes" id="UP000078397"/>
    </source>
</evidence>
<organism evidence="1 2">
    <name type="scientific">Pochonia chlamydosporia 170</name>
    <dbReference type="NCBI Taxonomy" id="1380566"/>
    <lineage>
        <taxon>Eukaryota</taxon>
        <taxon>Fungi</taxon>
        <taxon>Dikarya</taxon>
        <taxon>Ascomycota</taxon>
        <taxon>Pezizomycotina</taxon>
        <taxon>Sordariomycetes</taxon>
        <taxon>Hypocreomycetidae</taxon>
        <taxon>Hypocreales</taxon>
        <taxon>Clavicipitaceae</taxon>
        <taxon>Pochonia</taxon>
    </lineage>
</organism>
<proteinExistence type="predicted"/>
<dbReference type="GeneID" id="28857151"/>
<keyword evidence="2" id="KW-1185">Reference proteome</keyword>
<gene>
    <name evidence="1" type="ORF">VFPPC_15404</name>
</gene>
<dbReference type="KEGG" id="pchm:VFPPC_15404"/>
<reference evidence="1 2" key="1">
    <citation type="journal article" date="2016" name="PLoS Pathog.">
        <title>Biosynthesis of antibiotic leucinostatins in bio-control fungus Purpureocillium lilacinum and their inhibition on phytophthora revealed by genome mining.</title>
        <authorList>
            <person name="Wang G."/>
            <person name="Liu Z."/>
            <person name="Lin R."/>
            <person name="Li E."/>
            <person name="Mao Z."/>
            <person name="Ling J."/>
            <person name="Yang Y."/>
            <person name="Yin W.B."/>
            <person name="Xie B."/>
        </authorList>
    </citation>
    <scope>NUCLEOTIDE SEQUENCE [LARGE SCALE GENOMIC DNA]</scope>
    <source>
        <strain evidence="1">170</strain>
    </source>
</reference>
<name>A0A179G9J0_METCM</name>
<protein>
    <submittedName>
        <fullName evidence="1">Uncharacterized protein</fullName>
    </submittedName>
</protein>
<evidence type="ECO:0000313" key="1">
    <source>
        <dbReference type="EMBL" id="OAQ74053.1"/>
    </source>
</evidence>
<dbReference type="Proteomes" id="UP000078397">
    <property type="component" value="Unassembled WGS sequence"/>
</dbReference>
<sequence>MGHITMLPLKKRRSSCGSYWDSAPETIELGGLIECCQSSSERENQTAITTLALYDSRTVLKLELTKDGPNLFVWAVG</sequence>